<name>A0ACB8SXK2_9AGAM</name>
<reference evidence="1" key="1">
    <citation type="submission" date="2021-03" db="EMBL/GenBank/DDBJ databases">
        <authorList>
            <consortium name="DOE Joint Genome Institute"/>
            <person name="Ahrendt S."/>
            <person name="Looney B.P."/>
            <person name="Miyauchi S."/>
            <person name="Morin E."/>
            <person name="Drula E."/>
            <person name="Courty P.E."/>
            <person name="Chicoki N."/>
            <person name="Fauchery L."/>
            <person name="Kohler A."/>
            <person name="Kuo A."/>
            <person name="Labutti K."/>
            <person name="Pangilinan J."/>
            <person name="Lipzen A."/>
            <person name="Riley R."/>
            <person name="Andreopoulos W."/>
            <person name="He G."/>
            <person name="Johnson J."/>
            <person name="Barry K.W."/>
            <person name="Grigoriev I.V."/>
            <person name="Nagy L."/>
            <person name="Hibbett D."/>
            <person name="Henrissat B."/>
            <person name="Matheny P.B."/>
            <person name="Labbe J."/>
            <person name="Martin F."/>
        </authorList>
    </citation>
    <scope>NUCLEOTIDE SEQUENCE</scope>
    <source>
        <strain evidence="1">HHB10654</strain>
    </source>
</reference>
<evidence type="ECO:0000313" key="1">
    <source>
        <dbReference type="EMBL" id="KAI0061314.1"/>
    </source>
</evidence>
<organism evidence="1 2">
    <name type="scientific">Artomyces pyxidatus</name>
    <dbReference type="NCBI Taxonomy" id="48021"/>
    <lineage>
        <taxon>Eukaryota</taxon>
        <taxon>Fungi</taxon>
        <taxon>Dikarya</taxon>
        <taxon>Basidiomycota</taxon>
        <taxon>Agaricomycotina</taxon>
        <taxon>Agaricomycetes</taxon>
        <taxon>Russulales</taxon>
        <taxon>Auriscalpiaceae</taxon>
        <taxon>Artomyces</taxon>
    </lineage>
</organism>
<protein>
    <submittedName>
        <fullName evidence="1">Uncharacterized protein</fullName>
    </submittedName>
</protein>
<accession>A0ACB8SXK2</accession>
<reference evidence="1" key="2">
    <citation type="journal article" date="2022" name="New Phytol.">
        <title>Evolutionary transition to the ectomycorrhizal habit in the genomes of a hyperdiverse lineage of mushroom-forming fungi.</title>
        <authorList>
            <person name="Looney B."/>
            <person name="Miyauchi S."/>
            <person name="Morin E."/>
            <person name="Drula E."/>
            <person name="Courty P.E."/>
            <person name="Kohler A."/>
            <person name="Kuo A."/>
            <person name="LaButti K."/>
            <person name="Pangilinan J."/>
            <person name="Lipzen A."/>
            <person name="Riley R."/>
            <person name="Andreopoulos W."/>
            <person name="He G."/>
            <person name="Johnson J."/>
            <person name="Nolan M."/>
            <person name="Tritt A."/>
            <person name="Barry K.W."/>
            <person name="Grigoriev I.V."/>
            <person name="Nagy L.G."/>
            <person name="Hibbett D."/>
            <person name="Henrissat B."/>
            <person name="Matheny P.B."/>
            <person name="Labbe J."/>
            <person name="Martin F.M."/>
        </authorList>
    </citation>
    <scope>NUCLEOTIDE SEQUENCE</scope>
    <source>
        <strain evidence="1">HHB10654</strain>
    </source>
</reference>
<keyword evidence="2" id="KW-1185">Reference proteome</keyword>
<sequence length="289" mass="31669">MGLAIILTRLRTATTSAALSTGAEDNPEQQSALPHPLVLQPSETPTPTLPPPSLPPPLAIAFRSHQSFPFVITVFEDRARTQIGRRDQPIKHWLRFAEAARRAGHHAMESGFFGEAFVEYAKAAIIVVEVLPQHRDFDVLLTARQQANLETHGRELLDDLAEVKAAILAQADGTFVPFVVPSLSLPALDPHYSTDNRQDGRRVAPYATARWEANARSSLDLPPGSERERSWSWRSPSPPPADTPLSGMRTPDSFSSGRRSSAKSVMSVSSLKTTMNQYIGRSLPLQPGI</sequence>
<dbReference type="Proteomes" id="UP000814140">
    <property type="component" value="Unassembled WGS sequence"/>
</dbReference>
<dbReference type="EMBL" id="MU277213">
    <property type="protein sequence ID" value="KAI0061314.1"/>
    <property type="molecule type" value="Genomic_DNA"/>
</dbReference>
<proteinExistence type="predicted"/>
<evidence type="ECO:0000313" key="2">
    <source>
        <dbReference type="Proteomes" id="UP000814140"/>
    </source>
</evidence>
<gene>
    <name evidence="1" type="ORF">BV25DRAFT_1826794</name>
</gene>
<comment type="caution">
    <text evidence="1">The sequence shown here is derived from an EMBL/GenBank/DDBJ whole genome shotgun (WGS) entry which is preliminary data.</text>
</comment>